<sequence length="93" mass="11450">MMWIVYIVLICTAAGVITDYLKRMNQKEKLRLKQLDKEIELEQLKQENYLLENEEMRITLNRIKEENKERSEEKYASKENKWLIEETKEREKQ</sequence>
<dbReference type="RefSeq" id="WP_377775806.1">
    <property type="nucleotide sequence ID" value="NZ_JBHUOQ010000005.1"/>
</dbReference>
<feature type="coiled-coil region" evidence="1">
    <location>
        <begin position="25"/>
        <end position="81"/>
    </location>
</feature>
<organism evidence="2 3">
    <name type="scientific">Corticicoccus populi</name>
    <dbReference type="NCBI Taxonomy" id="1812821"/>
    <lineage>
        <taxon>Bacteria</taxon>
        <taxon>Bacillati</taxon>
        <taxon>Bacillota</taxon>
        <taxon>Bacilli</taxon>
        <taxon>Bacillales</taxon>
        <taxon>Staphylococcaceae</taxon>
        <taxon>Corticicoccus</taxon>
    </lineage>
</organism>
<evidence type="ECO:0000313" key="3">
    <source>
        <dbReference type="Proteomes" id="UP001597519"/>
    </source>
</evidence>
<accession>A0ABW5WZF7</accession>
<comment type="caution">
    <text evidence="2">The sequence shown here is derived from an EMBL/GenBank/DDBJ whole genome shotgun (WGS) entry which is preliminary data.</text>
</comment>
<keyword evidence="1" id="KW-0175">Coiled coil</keyword>
<evidence type="ECO:0000256" key="1">
    <source>
        <dbReference type="SAM" id="Coils"/>
    </source>
</evidence>
<protein>
    <submittedName>
        <fullName evidence="2">Uncharacterized protein</fullName>
    </submittedName>
</protein>
<reference evidence="3" key="1">
    <citation type="journal article" date="2019" name="Int. J. Syst. Evol. Microbiol.">
        <title>The Global Catalogue of Microorganisms (GCM) 10K type strain sequencing project: providing services to taxonomists for standard genome sequencing and annotation.</title>
        <authorList>
            <consortium name="The Broad Institute Genomics Platform"/>
            <consortium name="The Broad Institute Genome Sequencing Center for Infectious Disease"/>
            <person name="Wu L."/>
            <person name="Ma J."/>
        </authorList>
    </citation>
    <scope>NUCLEOTIDE SEQUENCE [LARGE SCALE GENOMIC DNA]</scope>
    <source>
        <strain evidence="3">KCTC 33575</strain>
    </source>
</reference>
<name>A0ABW5WZF7_9STAP</name>
<gene>
    <name evidence="2" type="ORF">ACFSX4_13565</name>
</gene>
<dbReference type="Proteomes" id="UP001597519">
    <property type="component" value="Unassembled WGS sequence"/>
</dbReference>
<dbReference type="EMBL" id="JBHUOQ010000005">
    <property type="protein sequence ID" value="MFD2831499.1"/>
    <property type="molecule type" value="Genomic_DNA"/>
</dbReference>
<evidence type="ECO:0000313" key="2">
    <source>
        <dbReference type="EMBL" id="MFD2831499.1"/>
    </source>
</evidence>
<keyword evidence="3" id="KW-1185">Reference proteome</keyword>
<proteinExistence type="predicted"/>